<dbReference type="EMBL" id="JAFHLB010000001">
    <property type="protein sequence ID" value="MBN3576115.1"/>
    <property type="molecule type" value="Genomic_DNA"/>
</dbReference>
<comment type="similarity">
    <text evidence="1 3">Belongs to the N-Me-Phe pilin family.</text>
</comment>
<organism evidence="5 6">
    <name type="scientific">Vibrio neptunius</name>
    <dbReference type="NCBI Taxonomy" id="170651"/>
    <lineage>
        <taxon>Bacteria</taxon>
        <taxon>Pseudomonadati</taxon>
        <taxon>Pseudomonadota</taxon>
        <taxon>Gammaproteobacteria</taxon>
        <taxon>Vibrionales</taxon>
        <taxon>Vibrionaceae</taxon>
        <taxon>Vibrio</taxon>
    </lineage>
</organism>
<dbReference type="NCBIfam" id="TIGR02532">
    <property type="entry name" value="IV_pilin_GFxxxE"/>
    <property type="match status" value="1"/>
</dbReference>
<keyword evidence="4" id="KW-0472">Membrane</keyword>
<evidence type="ECO:0000313" key="5">
    <source>
        <dbReference type="EMBL" id="MBN3576115.1"/>
    </source>
</evidence>
<protein>
    <submittedName>
        <fullName evidence="5">Prepilin-type N-terminal cleavage/methylation domain-containing protein</fullName>
    </submittedName>
</protein>
<evidence type="ECO:0000313" key="6">
    <source>
        <dbReference type="Proteomes" id="UP000779070"/>
    </source>
</evidence>
<name>A0ABS2ZV26_9VIBR</name>
<dbReference type="InterPro" id="IPR001082">
    <property type="entry name" value="Pilin"/>
</dbReference>
<evidence type="ECO:0000256" key="3">
    <source>
        <dbReference type="RuleBase" id="RU000389"/>
    </source>
</evidence>
<dbReference type="PROSITE" id="PS00409">
    <property type="entry name" value="PROKAR_NTER_METHYL"/>
    <property type="match status" value="1"/>
</dbReference>
<proteinExistence type="inferred from homology"/>
<keyword evidence="2" id="KW-0488">Methylation</keyword>
<sequence length="144" mass="14882">MSYTNTSRGFTLIELMIVVAIIGILSAFAIPAYQNYTQRAHASDLLSATSAMKTAVSLCLTNHSSAASCTSGNNGVPLQQNFNGFYVKAQTSGAASVIVAALSGVKGSLPSNASVTLTSDFSTSGISWAISCSGTESQNWCPSR</sequence>
<dbReference type="InterPro" id="IPR012902">
    <property type="entry name" value="N_methyl_site"/>
</dbReference>
<keyword evidence="4" id="KW-0812">Transmembrane</keyword>
<dbReference type="InterPro" id="IPR045584">
    <property type="entry name" value="Pilin-like"/>
</dbReference>
<comment type="caution">
    <text evidence="5">The sequence shown here is derived from an EMBL/GenBank/DDBJ whole genome shotgun (WGS) entry which is preliminary data.</text>
</comment>
<dbReference type="SUPFAM" id="SSF54523">
    <property type="entry name" value="Pili subunits"/>
    <property type="match status" value="1"/>
</dbReference>
<keyword evidence="6" id="KW-1185">Reference proteome</keyword>
<reference evidence="5 6" key="1">
    <citation type="submission" date="2021-02" db="EMBL/GenBank/DDBJ databases">
        <title>Draft Genome Sequences of 5 Vibrio neptunius Strains Isolated From of Bivalve Hatcheries.</title>
        <authorList>
            <person name="Galvis F."/>
            <person name="Barja J.L."/>
            <person name="Lemos M.L."/>
            <person name="Balado M."/>
        </authorList>
    </citation>
    <scope>NUCLEOTIDE SEQUENCE [LARGE SCALE GENOMIC DNA]</scope>
    <source>
        <strain evidence="5 6">PP-145.98</strain>
    </source>
</reference>
<dbReference type="Pfam" id="PF00114">
    <property type="entry name" value="Pilin"/>
    <property type="match status" value="1"/>
</dbReference>
<keyword evidence="4" id="KW-1133">Transmembrane helix</keyword>
<dbReference type="Gene3D" id="3.30.700.10">
    <property type="entry name" value="Glycoprotein, Type 4 Pilin"/>
    <property type="match status" value="1"/>
</dbReference>
<feature type="transmembrane region" description="Helical" evidence="4">
    <location>
        <begin position="12"/>
        <end position="33"/>
    </location>
</feature>
<dbReference type="Proteomes" id="UP000779070">
    <property type="component" value="Unassembled WGS sequence"/>
</dbReference>
<accession>A0ABS2ZV26</accession>
<dbReference type="PANTHER" id="PTHR30093">
    <property type="entry name" value="GENERAL SECRETION PATHWAY PROTEIN G"/>
    <property type="match status" value="1"/>
</dbReference>
<dbReference type="PANTHER" id="PTHR30093:SF34">
    <property type="entry name" value="PREPILIN PEPTIDASE-DEPENDENT PROTEIN D"/>
    <property type="match status" value="1"/>
</dbReference>
<gene>
    <name evidence="5" type="ORF">JYA62_00335</name>
</gene>
<evidence type="ECO:0000256" key="4">
    <source>
        <dbReference type="SAM" id="Phobius"/>
    </source>
</evidence>
<evidence type="ECO:0000256" key="1">
    <source>
        <dbReference type="ARBA" id="ARBA00005233"/>
    </source>
</evidence>
<dbReference type="Pfam" id="PF07963">
    <property type="entry name" value="N_methyl"/>
    <property type="match status" value="1"/>
</dbReference>
<keyword evidence="3" id="KW-0281">Fimbrium</keyword>
<evidence type="ECO:0000256" key="2">
    <source>
        <dbReference type="ARBA" id="ARBA00022481"/>
    </source>
</evidence>